<organism evidence="2 3">
    <name type="scientific">Colletotrichum paranaense</name>
    <dbReference type="NCBI Taxonomy" id="1914294"/>
    <lineage>
        <taxon>Eukaryota</taxon>
        <taxon>Fungi</taxon>
        <taxon>Dikarya</taxon>
        <taxon>Ascomycota</taxon>
        <taxon>Pezizomycotina</taxon>
        <taxon>Sordariomycetes</taxon>
        <taxon>Hypocreomycetidae</taxon>
        <taxon>Glomerellales</taxon>
        <taxon>Glomerellaceae</taxon>
        <taxon>Colletotrichum</taxon>
        <taxon>Colletotrichum acutatum species complex</taxon>
    </lineage>
</organism>
<proteinExistence type="predicted"/>
<evidence type="ECO:0000313" key="2">
    <source>
        <dbReference type="EMBL" id="KAK1546248.1"/>
    </source>
</evidence>
<feature type="compositionally biased region" description="Low complexity" evidence="1">
    <location>
        <begin position="44"/>
        <end position="53"/>
    </location>
</feature>
<sequence length="93" mass="9668">MPSTLNPFARSASKPPPRIPATCLDKVDLRPKYHNALTQSSHRSNASATTSSPTPNPPPPPASSSNNVPAIANDRINTIVHGSVSKAPSFTAG</sequence>
<evidence type="ECO:0000313" key="3">
    <source>
        <dbReference type="Proteomes" id="UP001241169"/>
    </source>
</evidence>
<feature type="region of interest" description="Disordered" evidence="1">
    <location>
        <begin position="1"/>
        <end position="72"/>
    </location>
</feature>
<accession>A0ABQ9T397</accession>
<gene>
    <name evidence="2" type="ORF">CPAR01_00215</name>
</gene>
<keyword evidence="3" id="KW-1185">Reference proteome</keyword>
<protein>
    <submittedName>
        <fullName evidence="2">Uncharacterized protein</fullName>
    </submittedName>
</protein>
<name>A0ABQ9T397_9PEZI</name>
<dbReference type="RefSeq" id="XP_060355365.1">
    <property type="nucleotide sequence ID" value="XM_060484508.1"/>
</dbReference>
<dbReference type="Proteomes" id="UP001241169">
    <property type="component" value="Unassembled WGS sequence"/>
</dbReference>
<dbReference type="EMBL" id="MOPA01000001">
    <property type="protein sequence ID" value="KAK1546248.1"/>
    <property type="molecule type" value="Genomic_DNA"/>
</dbReference>
<evidence type="ECO:0000256" key="1">
    <source>
        <dbReference type="SAM" id="MobiDB-lite"/>
    </source>
</evidence>
<dbReference type="GeneID" id="85368407"/>
<reference evidence="2 3" key="1">
    <citation type="submission" date="2016-10" db="EMBL/GenBank/DDBJ databases">
        <title>The genome sequence of Colletotrichum fioriniae PJ7.</title>
        <authorList>
            <person name="Baroncelli R."/>
        </authorList>
    </citation>
    <scope>NUCLEOTIDE SEQUENCE [LARGE SCALE GENOMIC DNA]</scope>
    <source>
        <strain evidence="2 3">IMI 384185</strain>
    </source>
</reference>
<comment type="caution">
    <text evidence="2">The sequence shown here is derived from an EMBL/GenBank/DDBJ whole genome shotgun (WGS) entry which is preliminary data.</text>
</comment>